<dbReference type="SMART" id="SM00449">
    <property type="entry name" value="SPRY"/>
    <property type="match status" value="1"/>
</dbReference>
<dbReference type="InterPro" id="IPR043136">
    <property type="entry name" value="B30.2/SPRY_sf"/>
</dbReference>
<keyword evidence="2 3" id="KW-0040">ANK repeat</keyword>
<dbReference type="CDD" id="cd12885">
    <property type="entry name" value="SPRY_RanBP_like"/>
    <property type="match status" value="1"/>
</dbReference>
<comment type="caution">
    <text evidence="6">The sequence shown here is derived from an EMBL/GenBank/DDBJ whole genome shotgun (WGS) entry which is preliminary data.</text>
</comment>
<dbReference type="Gene3D" id="2.60.120.920">
    <property type="match status" value="1"/>
</dbReference>
<name>A0AAN7CR41_9PEZI</name>
<dbReference type="PROSITE" id="PS50297">
    <property type="entry name" value="ANK_REP_REGION"/>
    <property type="match status" value="3"/>
</dbReference>
<evidence type="ECO:0000313" key="6">
    <source>
        <dbReference type="EMBL" id="KAK4246311.1"/>
    </source>
</evidence>
<feature type="domain" description="B30.2/SPRY" evidence="5">
    <location>
        <begin position="1438"/>
        <end position="1646"/>
    </location>
</feature>
<dbReference type="PROSITE" id="PS50188">
    <property type="entry name" value="B302_SPRY"/>
    <property type="match status" value="1"/>
</dbReference>
<feature type="region of interest" description="Disordered" evidence="4">
    <location>
        <begin position="789"/>
        <end position="848"/>
    </location>
</feature>
<sequence length="1686" mass="186215">MDKQKQKEKRSLYEEALDRFRKDALESHSSSKDVELLNEFLRERATPEETKQAAEVLQGDAGKKYGGRKVGDVDIPASWIANIMENIENFVAAGDFVTQKAPESVGMAWYAVKLTLTAIHTNYDLYTFFGSGLSDISEIMIIVRHYDLLYDERSKPNWKPNPSIEQLFQYVIGAYSAVLDFSFAIKRHLTAGALTRIKHGFKDFFGLSKAKFEDKLNAVASFKKKILEESQGIFQDKTLRQLESVSDVLAGIEGTVRHIQSFQDTQKQLHEEAMARLDVLLKGLEDIRASTKRKTQWDYAVQDFQTFQEALDPLQGPFEILGDTIDAIYPGTCQWVFEHGLYQQWAEAEESSLLCLTGPEGSGKSYAVAAIADRITRAADPDNALLYVTCSGSTGGTGLGSSQSYTADSICRTFLSQLYELAVQGEDNVGLLETCNAIFKKAKAKSSVLPTPMRSGSDGLPEFADGFSRIAKLLKKKAVLILDGVDANTLDNKSQEELLRKIRSLMAAMSEKAGIGLRVLIGCSSSSKLFNDLDLSPDAYIDVQYNNQSDIELVLTDALKNVPGLSASEQETAKEVIMERARSRFLYVRDTAIPFMQEPFQRPLSKRLDALPDGTSDVYAKVLNKMSSNYLDLLSTALTWTVLCSEYPGYPHAREVMDFFQGTYDVPPETDAAVDEDVEEGFPATTRLELEQLRAATDPFLRVWADPNGTHWLFETDETAVAEYFVKSGDDIPVGEAHEHLCARCGSTESSAKQLYIDPKQSHLQMALTCLRHLNNPLFQRRAGLIDVTEVEDEDEDEDEGTNAEDTDSGDSPSDEDKSGDSMAQEGGEAGASAMDSQPERGQEDNTQGEDNIVEQTLQATQDQYAAEDSVDDEDVTEPNYLDFSPHEDEKSAEENDSSPNRIRYELQFWRWHLSQAEALWPAEERENNSDWEALMSELDKFAFDNPEVFAAWQSKYPEKSDEYNLFRLSEGPHKPLHVAAYFNLVSWTQHLLDRGEDLNELSKGYSALQAAACSGEPPDTLELLLDAGADPNAENGASRNALQLWFLSGDITVEGVRMFLDHGADPRVPCSNAHFDALQYFANRGEDPEILELLLGAGANINAVHPGDGWRLPALQILLARKDIPAPLLEAFVKHNADTNFEDAFSARPLQIACVNGQLENLKILLQSKVLEINDTDFHGTTAVHEATFYGYYKCVEALLEHDADPDITDKLNRVALHTAARKGFADTVRVLLKYTKQANLLDKHGWNPLFCACLSKDEESADLPLSEINISTRSGRTVLRQAADHGFTRIVTKLIQLASDRSDTASLLLDARDTKKGMTALHRAAANGHAACVQALLAAGADPALVDGQSRLALALAYEQWSVATKKTSYEDILAQLISAAPAAAVADADLVAVCAANGSVRLLDQLWRLNADLNRPDRYGWTPLALARRFGRVDAEGFLKRQAAWANLLPCGWEARFPGTTPAGAVSVLPDGSGKTVLHTSRKRLCISADRPLPEGLETYYFEVTLKELPPAAAAAAQDKEWPEMAIGFCTLGGAALEFPGWWAPTDSPTTAKSWGYHSDTGGMYSSVMEQSDDYVDLVYEEQRYRVGDTVGAGVDLGKGEIWFTRNGVKLDRVVKGVEGRLFPVVGLHDEVCFETNFGREGDGDFMWKAEVAQQKEVVPPVDEPAAEKQAAVQVATSVVIVR</sequence>
<reference evidence="6" key="1">
    <citation type="journal article" date="2023" name="Mol. Phylogenet. Evol.">
        <title>Genome-scale phylogeny and comparative genomics of the fungal order Sordariales.</title>
        <authorList>
            <person name="Hensen N."/>
            <person name="Bonometti L."/>
            <person name="Westerberg I."/>
            <person name="Brannstrom I.O."/>
            <person name="Guillou S."/>
            <person name="Cros-Aarteil S."/>
            <person name="Calhoun S."/>
            <person name="Haridas S."/>
            <person name="Kuo A."/>
            <person name="Mondo S."/>
            <person name="Pangilinan J."/>
            <person name="Riley R."/>
            <person name="LaButti K."/>
            <person name="Andreopoulos B."/>
            <person name="Lipzen A."/>
            <person name="Chen C."/>
            <person name="Yan M."/>
            <person name="Daum C."/>
            <person name="Ng V."/>
            <person name="Clum A."/>
            <person name="Steindorff A."/>
            <person name="Ohm R.A."/>
            <person name="Martin F."/>
            <person name="Silar P."/>
            <person name="Natvig D.O."/>
            <person name="Lalanne C."/>
            <person name="Gautier V."/>
            <person name="Ament-Velasquez S.L."/>
            <person name="Kruys A."/>
            <person name="Hutchinson M.I."/>
            <person name="Powell A.J."/>
            <person name="Barry K."/>
            <person name="Miller A.N."/>
            <person name="Grigoriev I.V."/>
            <person name="Debuchy R."/>
            <person name="Gladieux P."/>
            <person name="Hiltunen Thoren M."/>
            <person name="Johannesson H."/>
        </authorList>
    </citation>
    <scope>NUCLEOTIDE SEQUENCE</scope>
    <source>
        <strain evidence="6">CBS 359.72</strain>
    </source>
</reference>
<feature type="repeat" description="ANK" evidence="3">
    <location>
        <begin position="1318"/>
        <end position="1350"/>
    </location>
</feature>
<dbReference type="InterPro" id="IPR003877">
    <property type="entry name" value="SPRY_dom"/>
</dbReference>
<dbReference type="InterPro" id="IPR036770">
    <property type="entry name" value="Ankyrin_rpt-contain_sf"/>
</dbReference>
<dbReference type="Gene3D" id="3.40.50.300">
    <property type="entry name" value="P-loop containing nucleotide triphosphate hydrolases"/>
    <property type="match status" value="1"/>
</dbReference>
<evidence type="ECO:0000259" key="5">
    <source>
        <dbReference type="PROSITE" id="PS50188"/>
    </source>
</evidence>
<dbReference type="InterPro" id="IPR013320">
    <property type="entry name" value="ConA-like_dom_sf"/>
</dbReference>
<feature type="repeat" description="ANK" evidence="3">
    <location>
        <begin position="1213"/>
        <end position="1245"/>
    </location>
</feature>
<gene>
    <name evidence="6" type="ORF">C7999DRAFT_42233</name>
</gene>
<dbReference type="InterPro" id="IPR027417">
    <property type="entry name" value="P-loop_NTPase"/>
</dbReference>
<dbReference type="InterPro" id="IPR044736">
    <property type="entry name" value="Gid1/RanBPM/SPLA_SPRY"/>
</dbReference>
<dbReference type="InterPro" id="IPR001870">
    <property type="entry name" value="B30.2/SPRY"/>
</dbReference>
<dbReference type="Pfam" id="PF24883">
    <property type="entry name" value="NPHP3_N"/>
    <property type="match status" value="1"/>
</dbReference>
<feature type="region of interest" description="Disordered" evidence="4">
    <location>
        <begin position="863"/>
        <end position="900"/>
    </location>
</feature>
<dbReference type="Pfam" id="PF12796">
    <property type="entry name" value="Ank_2"/>
    <property type="match status" value="3"/>
</dbReference>
<organism evidence="6 7">
    <name type="scientific">Corynascus novoguineensis</name>
    <dbReference type="NCBI Taxonomy" id="1126955"/>
    <lineage>
        <taxon>Eukaryota</taxon>
        <taxon>Fungi</taxon>
        <taxon>Dikarya</taxon>
        <taxon>Ascomycota</taxon>
        <taxon>Pezizomycotina</taxon>
        <taxon>Sordariomycetes</taxon>
        <taxon>Sordariomycetidae</taxon>
        <taxon>Sordariales</taxon>
        <taxon>Chaetomiaceae</taxon>
        <taxon>Corynascus</taxon>
    </lineage>
</organism>
<evidence type="ECO:0000313" key="7">
    <source>
        <dbReference type="Proteomes" id="UP001303647"/>
    </source>
</evidence>
<reference evidence="6" key="2">
    <citation type="submission" date="2023-05" db="EMBL/GenBank/DDBJ databases">
        <authorList>
            <consortium name="Lawrence Berkeley National Laboratory"/>
            <person name="Steindorff A."/>
            <person name="Hensen N."/>
            <person name="Bonometti L."/>
            <person name="Westerberg I."/>
            <person name="Brannstrom I.O."/>
            <person name="Guillou S."/>
            <person name="Cros-Aarteil S."/>
            <person name="Calhoun S."/>
            <person name="Haridas S."/>
            <person name="Kuo A."/>
            <person name="Mondo S."/>
            <person name="Pangilinan J."/>
            <person name="Riley R."/>
            <person name="Labutti K."/>
            <person name="Andreopoulos B."/>
            <person name="Lipzen A."/>
            <person name="Chen C."/>
            <person name="Yanf M."/>
            <person name="Daum C."/>
            <person name="Ng V."/>
            <person name="Clum A."/>
            <person name="Ohm R."/>
            <person name="Martin F."/>
            <person name="Silar P."/>
            <person name="Natvig D."/>
            <person name="Lalanne C."/>
            <person name="Gautier V."/>
            <person name="Ament-Velasquez S.L."/>
            <person name="Kruys A."/>
            <person name="Hutchinson M.I."/>
            <person name="Powell A.J."/>
            <person name="Barry K."/>
            <person name="Miller A.N."/>
            <person name="Grigoriev I.V."/>
            <person name="Debuchy R."/>
            <person name="Gladieux P."/>
            <person name="Thoren M.H."/>
            <person name="Johannesson H."/>
        </authorList>
    </citation>
    <scope>NUCLEOTIDE SEQUENCE</scope>
    <source>
        <strain evidence="6">CBS 359.72</strain>
    </source>
</reference>
<dbReference type="EMBL" id="MU857677">
    <property type="protein sequence ID" value="KAK4246311.1"/>
    <property type="molecule type" value="Genomic_DNA"/>
</dbReference>
<dbReference type="Proteomes" id="UP001303647">
    <property type="component" value="Unassembled WGS sequence"/>
</dbReference>
<keyword evidence="1" id="KW-0677">Repeat</keyword>
<feature type="repeat" description="ANK" evidence="3">
    <location>
        <begin position="1180"/>
        <end position="1212"/>
    </location>
</feature>
<keyword evidence="7" id="KW-1185">Reference proteome</keyword>
<dbReference type="SMART" id="SM00248">
    <property type="entry name" value="ANK"/>
    <property type="match status" value="12"/>
</dbReference>
<dbReference type="PROSITE" id="PS50088">
    <property type="entry name" value="ANK_REPEAT"/>
    <property type="match status" value="4"/>
</dbReference>
<feature type="compositionally biased region" description="Acidic residues" evidence="4">
    <location>
        <begin position="789"/>
        <end position="809"/>
    </location>
</feature>
<evidence type="ECO:0000256" key="1">
    <source>
        <dbReference type="ARBA" id="ARBA00022737"/>
    </source>
</evidence>
<dbReference type="PANTHER" id="PTHR24198">
    <property type="entry name" value="ANKYRIN REPEAT AND PROTEIN KINASE DOMAIN-CONTAINING PROTEIN"/>
    <property type="match status" value="1"/>
</dbReference>
<evidence type="ECO:0000256" key="2">
    <source>
        <dbReference type="ARBA" id="ARBA00023043"/>
    </source>
</evidence>
<dbReference type="PANTHER" id="PTHR24198:SF165">
    <property type="entry name" value="ANKYRIN REPEAT-CONTAINING PROTEIN-RELATED"/>
    <property type="match status" value="1"/>
</dbReference>
<proteinExistence type="predicted"/>
<dbReference type="SUPFAM" id="SSF49899">
    <property type="entry name" value="Concanavalin A-like lectins/glucanases"/>
    <property type="match status" value="1"/>
</dbReference>
<dbReference type="InterPro" id="IPR002110">
    <property type="entry name" value="Ankyrin_rpt"/>
</dbReference>
<dbReference type="InterPro" id="IPR056884">
    <property type="entry name" value="NPHP3-like_N"/>
</dbReference>
<dbReference type="SUPFAM" id="SSF52540">
    <property type="entry name" value="P-loop containing nucleoside triphosphate hydrolases"/>
    <property type="match status" value="1"/>
</dbReference>
<accession>A0AAN7CR41</accession>
<evidence type="ECO:0000256" key="3">
    <source>
        <dbReference type="PROSITE-ProRule" id="PRU00023"/>
    </source>
</evidence>
<feature type="compositionally biased region" description="Basic and acidic residues" evidence="4">
    <location>
        <begin position="885"/>
        <end position="894"/>
    </location>
</feature>
<evidence type="ECO:0000256" key="4">
    <source>
        <dbReference type="SAM" id="MobiDB-lite"/>
    </source>
</evidence>
<protein>
    <submittedName>
        <fullName evidence="6">Ankyrin-3</fullName>
    </submittedName>
</protein>
<feature type="repeat" description="ANK" evidence="3">
    <location>
        <begin position="1004"/>
        <end position="1037"/>
    </location>
</feature>
<dbReference type="Pfam" id="PF00622">
    <property type="entry name" value="SPRY"/>
    <property type="match status" value="1"/>
</dbReference>
<dbReference type="Gene3D" id="1.25.40.20">
    <property type="entry name" value="Ankyrin repeat-containing domain"/>
    <property type="match status" value="3"/>
</dbReference>
<dbReference type="SUPFAM" id="SSF48403">
    <property type="entry name" value="Ankyrin repeat"/>
    <property type="match status" value="2"/>
</dbReference>